<dbReference type="Proteomes" id="UP000784294">
    <property type="component" value="Unassembled WGS sequence"/>
</dbReference>
<dbReference type="AlphaFoldDB" id="A0A3S5CPI7"/>
<dbReference type="EMBL" id="CAAALY010076563">
    <property type="protein sequence ID" value="VEL25845.1"/>
    <property type="molecule type" value="Genomic_DNA"/>
</dbReference>
<evidence type="ECO:0000313" key="1">
    <source>
        <dbReference type="EMBL" id="VEL25845.1"/>
    </source>
</evidence>
<evidence type="ECO:0000313" key="2">
    <source>
        <dbReference type="Proteomes" id="UP000784294"/>
    </source>
</evidence>
<comment type="caution">
    <text evidence="1">The sequence shown here is derived from an EMBL/GenBank/DDBJ whole genome shotgun (WGS) entry which is preliminary data.</text>
</comment>
<keyword evidence="2" id="KW-1185">Reference proteome</keyword>
<name>A0A3S5CPI7_9PLAT</name>
<protein>
    <submittedName>
        <fullName evidence="1">Uncharacterized protein</fullName>
    </submittedName>
</protein>
<gene>
    <name evidence="1" type="ORF">PXEA_LOCUS19285</name>
</gene>
<proteinExistence type="predicted"/>
<sequence>MNNKVGHQAYRFSATASVSIRPGAWASRARGETANVRTDMTEGNRSIYGHFLGRPHKMSQLASAVRRRHFVRPDLVESRSGDSLSIWHGRLAGLSGRRSNLHRRLGDDE</sequence>
<organism evidence="1 2">
    <name type="scientific">Protopolystoma xenopodis</name>
    <dbReference type="NCBI Taxonomy" id="117903"/>
    <lineage>
        <taxon>Eukaryota</taxon>
        <taxon>Metazoa</taxon>
        <taxon>Spiralia</taxon>
        <taxon>Lophotrochozoa</taxon>
        <taxon>Platyhelminthes</taxon>
        <taxon>Monogenea</taxon>
        <taxon>Polyopisthocotylea</taxon>
        <taxon>Polystomatidea</taxon>
        <taxon>Polystomatidae</taxon>
        <taxon>Protopolystoma</taxon>
    </lineage>
</organism>
<accession>A0A3S5CPI7</accession>
<reference evidence="1" key="1">
    <citation type="submission" date="2018-11" db="EMBL/GenBank/DDBJ databases">
        <authorList>
            <consortium name="Pathogen Informatics"/>
        </authorList>
    </citation>
    <scope>NUCLEOTIDE SEQUENCE</scope>
</reference>